<keyword evidence="1" id="KW-0812">Transmembrane</keyword>
<organism evidence="2 3">
    <name type="scientific">Cardiocondyla obscurior</name>
    <dbReference type="NCBI Taxonomy" id="286306"/>
    <lineage>
        <taxon>Eukaryota</taxon>
        <taxon>Metazoa</taxon>
        <taxon>Ecdysozoa</taxon>
        <taxon>Arthropoda</taxon>
        <taxon>Hexapoda</taxon>
        <taxon>Insecta</taxon>
        <taxon>Pterygota</taxon>
        <taxon>Neoptera</taxon>
        <taxon>Endopterygota</taxon>
        <taxon>Hymenoptera</taxon>
        <taxon>Apocrita</taxon>
        <taxon>Aculeata</taxon>
        <taxon>Formicoidea</taxon>
        <taxon>Formicidae</taxon>
        <taxon>Myrmicinae</taxon>
        <taxon>Cardiocondyla</taxon>
    </lineage>
</organism>
<accession>A0AAW2F3D3</accession>
<evidence type="ECO:0000313" key="3">
    <source>
        <dbReference type="Proteomes" id="UP001430953"/>
    </source>
</evidence>
<sequence length="311" mass="36380">MWTLDYRLFDMPKVPRLIFHLAAILPQTRCEMLLIKRIKQVEINNRFMEIFSRNSIPRALRYLILEKIPRNKFFFFFFDADGRRGANARPNKRKRAERGRRRTRVSCLRIFLVIFSVYLYCPLFIQCPSVLHGRVLARPGCRRRCRRLRRCRPASPSLLTPPPIYSKRCLLSKKFKAITNEPRELFTIRTFGSTVYDSIESMNLPIRCMQMLRACRGRGAPPRNSRSDFSCYRRRYVSPEPVAKKRATPPVLSPLRALICIPNYPLANTPSRARDMLLQSNESPRAYRVPVSDKYRLARSLCSPHSSPLGL</sequence>
<dbReference type="EMBL" id="JADYXP020000015">
    <property type="protein sequence ID" value="KAL0109006.1"/>
    <property type="molecule type" value="Genomic_DNA"/>
</dbReference>
<keyword evidence="1" id="KW-1133">Transmembrane helix</keyword>
<proteinExistence type="predicted"/>
<gene>
    <name evidence="2" type="ORF">PUN28_014239</name>
</gene>
<feature type="transmembrane region" description="Helical" evidence="1">
    <location>
        <begin position="107"/>
        <end position="125"/>
    </location>
</feature>
<dbReference type="AlphaFoldDB" id="A0AAW2F3D3"/>
<keyword evidence="3" id="KW-1185">Reference proteome</keyword>
<reference evidence="2 3" key="1">
    <citation type="submission" date="2023-03" db="EMBL/GenBank/DDBJ databases">
        <title>High recombination rates correlate with genetic variation in Cardiocondyla obscurior ants.</title>
        <authorList>
            <person name="Errbii M."/>
        </authorList>
    </citation>
    <scope>NUCLEOTIDE SEQUENCE [LARGE SCALE GENOMIC DNA]</scope>
    <source>
        <strain evidence="2">Alpha-2009</strain>
        <tissue evidence="2">Whole body</tissue>
    </source>
</reference>
<protein>
    <submittedName>
        <fullName evidence="2">Uncharacterized protein</fullName>
    </submittedName>
</protein>
<evidence type="ECO:0000256" key="1">
    <source>
        <dbReference type="SAM" id="Phobius"/>
    </source>
</evidence>
<keyword evidence="1" id="KW-0472">Membrane</keyword>
<evidence type="ECO:0000313" key="2">
    <source>
        <dbReference type="EMBL" id="KAL0109006.1"/>
    </source>
</evidence>
<name>A0AAW2F3D3_9HYME</name>
<comment type="caution">
    <text evidence="2">The sequence shown here is derived from an EMBL/GenBank/DDBJ whole genome shotgun (WGS) entry which is preliminary data.</text>
</comment>
<dbReference type="Proteomes" id="UP001430953">
    <property type="component" value="Unassembled WGS sequence"/>
</dbReference>